<comment type="catalytic activity">
    <reaction evidence="10">
        <text>O-phospho-L-homoserine + H2O = L-threonine + phosphate</text>
        <dbReference type="Rhea" id="RHEA:10840"/>
        <dbReference type="ChEBI" id="CHEBI:15377"/>
        <dbReference type="ChEBI" id="CHEBI:43474"/>
        <dbReference type="ChEBI" id="CHEBI:57590"/>
        <dbReference type="ChEBI" id="CHEBI:57926"/>
        <dbReference type="EC" id="4.2.3.1"/>
    </reaction>
</comment>
<dbReference type="GO" id="GO:0030170">
    <property type="term" value="F:pyridoxal phosphate binding"/>
    <property type="evidence" value="ECO:0007669"/>
    <property type="project" value="InterPro"/>
</dbReference>
<evidence type="ECO:0000256" key="8">
    <source>
        <dbReference type="ARBA" id="ARBA00022898"/>
    </source>
</evidence>
<evidence type="ECO:0000256" key="11">
    <source>
        <dbReference type="NCBIfam" id="TIGR00260"/>
    </source>
</evidence>
<feature type="domain" description="Threonine synthase N-terminal" evidence="14">
    <location>
        <begin position="2"/>
        <end position="80"/>
    </location>
</feature>
<protein>
    <recommendedName>
        <fullName evidence="5 11">Threonine synthase</fullName>
        <ecNumber evidence="4 11">4.2.3.1</ecNumber>
    </recommendedName>
</protein>
<comment type="cofactor">
    <cofactor evidence="1 12">
        <name>pyridoxal 5'-phosphate</name>
        <dbReference type="ChEBI" id="CHEBI:597326"/>
    </cofactor>
</comment>
<evidence type="ECO:0000256" key="6">
    <source>
        <dbReference type="ARBA" id="ARBA00022605"/>
    </source>
</evidence>
<dbReference type="Pfam" id="PF14821">
    <property type="entry name" value="Thr_synth_N"/>
    <property type="match status" value="1"/>
</dbReference>
<evidence type="ECO:0000256" key="3">
    <source>
        <dbReference type="ARBA" id="ARBA00005517"/>
    </source>
</evidence>
<evidence type="ECO:0000256" key="12">
    <source>
        <dbReference type="PIRSR" id="PIRSR604450-51"/>
    </source>
</evidence>
<comment type="similarity">
    <text evidence="3">Belongs to the threonine synthase family.</text>
</comment>
<keyword evidence="16" id="KW-1185">Reference proteome</keyword>
<evidence type="ECO:0000313" key="15">
    <source>
        <dbReference type="EMBL" id="GGQ96353.1"/>
    </source>
</evidence>
<reference evidence="15" key="1">
    <citation type="journal article" date="2014" name="Int. J. Syst. Evol. Microbiol.">
        <title>Complete genome sequence of Corynebacterium casei LMG S-19264T (=DSM 44701T), isolated from a smear-ripened cheese.</title>
        <authorList>
            <consortium name="US DOE Joint Genome Institute (JGI-PGF)"/>
            <person name="Walter F."/>
            <person name="Albersmeier A."/>
            <person name="Kalinowski J."/>
            <person name="Ruckert C."/>
        </authorList>
    </citation>
    <scope>NUCLEOTIDE SEQUENCE</scope>
    <source>
        <strain evidence="15">JCM 31311</strain>
    </source>
</reference>
<evidence type="ECO:0000313" key="16">
    <source>
        <dbReference type="Proteomes" id="UP000603865"/>
    </source>
</evidence>
<evidence type="ECO:0000256" key="5">
    <source>
        <dbReference type="ARBA" id="ARBA00018679"/>
    </source>
</evidence>
<dbReference type="InterPro" id="IPR004450">
    <property type="entry name" value="Thr_synthase-like"/>
</dbReference>
<proteinExistence type="inferred from homology"/>
<dbReference type="NCBIfam" id="TIGR00260">
    <property type="entry name" value="thrC"/>
    <property type="match status" value="1"/>
</dbReference>
<reference evidence="15" key="2">
    <citation type="submission" date="2020-09" db="EMBL/GenBank/DDBJ databases">
        <authorList>
            <person name="Sun Q."/>
            <person name="Ohkuma M."/>
        </authorList>
    </citation>
    <scope>NUCLEOTIDE SEQUENCE</scope>
    <source>
        <strain evidence="15">JCM 31311</strain>
    </source>
</reference>
<dbReference type="InterPro" id="IPR029144">
    <property type="entry name" value="Thr_synth_N"/>
</dbReference>
<dbReference type="GO" id="GO:0009088">
    <property type="term" value="P:threonine biosynthetic process"/>
    <property type="evidence" value="ECO:0007669"/>
    <property type="project" value="UniProtKB-UniRule"/>
</dbReference>
<dbReference type="AlphaFoldDB" id="A0A918F1G2"/>
<dbReference type="RefSeq" id="WP_189088005.1">
    <property type="nucleotide sequence ID" value="NZ_BMQL01000002.1"/>
</dbReference>
<evidence type="ECO:0000259" key="14">
    <source>
        <dbReference type="Pfam" id="PF14821"/>
    </source>
</evidence>
<evidence type="ECO:0000256" key="1">
    <source>
        <dbReference type="ARBA" id="ARBA00001933"/>
    </source>
</evidence>
<keyword evidence="7" id="KW-0791">Threonine biosynthesis</keyword>
<dbReference type="InterPro" id="IPR000634">
    <property type="entry name" value="Ser/Thr_deHydtase_PyrdxlP-BS"/>
</dbReference>
<dbReference type="PROSITE" id="PS00165">
    <property type="entry name" value="DEHYDRATASE_SER_THR"/>
    <property type="match status" value="1"/>
</dbReference>
<evidence type="ECO:0000256" key="4">
    <source>
        <dbReference type="ARBA" id="ARBA00013028"/>
    </source>
</evidence>
<evidence type="ECO:0000256" key="2">
    <source>
        <dbReference type="ARBA" id="ARBA00004979"/>
    </source>
</evidence>
<sequence length="479" mass="52496">MQYISTRGGIAPVGFIQAVLMGLADDGGLLVPEHLPQLSAATLEQWRTLSYQELTLELLTLFAGDELPRADLRDIVQRSYATFRHPDVTPVHRLQDDLYVLELFHGPTFAFKDVALQLLGNMYAYISQQTGSIIHILGATSGDTGASAIAGVSGKPGVRICILYPHGRVSEVQQLQMTTIADENVLNLAIEGTFDDAQRIIKEIFGDAAFKQRYHLRAINSINILRILAQITYYFYAYFRVSEQQPGRSISFSVPTGNFGDIFAGYLAKQMGLPIHRLIVATNENDILVRFVQDGVYRPEAFRSTHSPSMDIQVASNFERYLYYLYGENAAKVKELMAEFRANGLISVPQADLERVRADFAARSVENATCLTTISQVYAGSGYLLDPHTACGVAAADAEALGDITIALATAHPAKFNEAIALSGLEQSFPDEIQALFGKPQRQQVVPATSEAVEQHLVEFFGAASGVLPAPEDVLETLT</sequence>
<evidence type="ECO:0000256" key="10">
    <source>
        <dbReference type="ARBA" id="ARBA00049144"/>
    </source>
</evidence>
<dbReference type="PANTHER" id="PTHR42690">
    <property type="entry name" value="THREONINE SYNTHASE FAMILY MEMBER"/>
    <property type="match status" value="1"/>
</dbReference>
<dbReference type="Gene3D" id="3.40.50.1100">
    <property type="match status" value="2"/>
</dbReference>
<keyword evidence="8 12" id="KW-0663">Pyridoxal phosphate</keyword>
<organism evidence="15 16">
    <name type="scientific">Deinococcus ruber</name>
    <dbReference type="NCBI Taxonomy" id="1848197"/>
    <lineage>
        <taxon>Bacteria</taxon>
        <taxon>Thermotogati</taxon>
        <taxon>Deinococcota</taxon>
        <taxon>Deinococci</taxon>
        <taxon>Deinococcales</taxon>
        <taxon>Deinococcaceae</taxon>
        <taxon>Deinococcus</taxon>
    </lineage>
</organism>
<evidence type="ECO:0000256" key="9">
    <source>
        <dbReference type="ARBA" id="ARBA00023239"/>
    </source>
</evidence>
<keyword evidence="6" id="KW-0028">Amino-acid biosynthesis</keyword>
<name>A0A918F1G2_9DEIO</name>
<dbReference type="Proteomes" id="UP000603865">
    <property type="component" value="Unassembled WGS sequence"/>
</dbReference>
<evidence type="ECO:0000259" key="13">
    <source>
        <dbReference type="Pfam" id="PF00291"/>
    </source>
</evidence>
<dbReference type="CDD" id="cd01560">
    <property type="entry name" value="Thr-synth_2"/>
    <property type="match status" value="1"/>
</dbReference>
<feature type="modified residue" description="N6-(pyridoxal phosphate)lysine" evidence="12">
    <location>
        <position position="112"/>
    </location>
</feature>
<dbReference type="PANTHER" id="PTHR42690:SF1">
    <property type="entry name" value="THREONINE SYNTHASE-LIKE 2"/>
    <property type="match status" value="1"/>
</dbReference>
<dbReference type="EMBL" id="BMQL01000002">
    <property type="protein sequence ID" value="GGQ96353.1"/>
    <property type="molecule type" value="Genomic_DNA"/>
</dbReference>
<dbReference type="Gene3D" id="3.90.1380.10">
    <property type="entry name" value="Threonine synthase, N-terminal domain"/>
    <property type="match status" value="1"/>
</dbReference>
<evidence type="ECO:0000256" key="7">
    <source>
        <dbReference type="ARBA" id="ARBA00022697"/>
    </source>
</evidence>
<dbReference type="EC" id="4.2.3.1" evidence="4 11"/>
<dbReference type="SUPFAM" id="SSF53686">
    <property type="entry name" value="Tryptophan synthase beta subunit-like PLP-dependent enzymes"/>
    <property type="match status" value="1"/>
</dbReference>
<dbReference type="InterPro" id="IPR037158">
    <property type="entry name" value="Thr_synth_N_sf"/>
</dbReference>
<keyword evidence="9" id="KW-0456">Lyase</keyword>
<comment type="pathway">
    <text evidence="2">Amino-acid biosynthesis; L-threonine biosynthesis; L-threonine from L-aspartate: step 5/5.</text>
</comment>
<dbReference type="FunFam" id="3.90.1380.10:FF:000003">
    <property type="entry name" value="THR4p Threonine synthase"/>
    <property type="match status" value="1"/>
</dbReference>
<dbReference type="InterPro" id="IPR036052">
    <property type="entry name" value="TrpB-like_PALP_sf"/>
</dbReference>
<accession>A0A918F1G2</accession>
<gene>
    <name evidence="15" type="primary">thrC</name>
    <name evidence="15" type="ORF">GCM10008957_05750</name>
</gene>
<feature type="domain" description="Tryptophan synthase beta chain-like PALP" evidence="13">
    <location>
        <begin position="91"/>
        <end position="400"/>
    </location>
</feature>
<comment type="caution">
    <text evidence="15">The sequence shown here is derived from an EMBL/GenBank/DDBJ whole genome shotgun (WGS) entry which is preliminary data.</text>
</comment>
<dbReference type="Pfam" id="PF00291">
    <property type="entry name" value="PALP"/>
    <property type="match status" value="1"/>
</dbReference>
<dbReference type="InterPro" id="IPR051166">
    <property type="entry name" value="Threonine_Synthase"/>
</dbReference>
<dbReference type="InterPro" id="IPR001926">
    <property type="entry name" value="TrpB-like_PALP"/>
</dbReference>
<dbReference type="GO" id="GO:0004795">
    <property type="term" value="F:threonine synthase activity"/>
    <property type="evidence" value="ECO:0007669"/>
    <property type="project" value="UniProtKB-UniRule"/>
</dbReference>